<dbReference type="Proteomes" id="UP000609346">
    <property type="component" value="Unassembled WGS sequence"/>
</dbReference>
<feature type="transmembrane region" description="Helical" evidence="1">
    <location>
        <begin position="60"/>
        <end position="83"/>
    </location>
</feature>
<sequence length="342" mass="38013">MSIPEQLKQAYEQQAESINPQLEPDSKLLSRFARHAAKQGRRRASTIVQLRTHAWTTRPLFMKIAIGLTVLALVSGFADYIWVRISDDRVNIQYSEGINRALDASMLSEFRSELQQVQNQLDVGEAALVYSSSMGKLIPGMASMPFIIVSNPHVIADIAAWRNVLKQEVGDYKLPSEQLPDNRLTFIGGKREGVSGPDMTSTDMTLLEELKTDAKKAPAGSSANRFAWRVRPTQEEGGPLIRSYTAMYTDAQHHPIDVSLQLAKEQVHMRLIASGAEQSVEVNGSKGVYLRTEPFIFSETNQYQTIQWLETHDDVTIIYSVGSASAEVSKEQLLAIAASMSE</sequence>
<dbReference type="RefSeq" id="WP_191204882.1">
    <property type="nucleotide sequence ID" value="NZ_JACXZA010000004.1"/>
</dbReference>
<keyword evidence="1" id="KW-1133">Transmembrane helix</keyword>
<evidence type="ECO:0008006" key="4">
    <source>
        <dbReference type="Google" id="ProtNLM"/>
    </source>
</evidence>
<protein>
    <recommendedName>
        <fullName evidence="4">DUF4367 domain-containing protein</fullName>
    </recommendedName>
</protein>
<comment type="caution">
    <text evidence="2">The sequence shown here is derived from an EMBL/GenBank/DDBJ whole genome shotgun (WGS) entry which is preliminary data.</text>
</comment>
<organism evidence="2 3">
    <name type="scientific">Paenibacillus terricola</name>
    <dbReference type="NCBI Taxonomy" id="2763503"/>
    <lineage>
        <taxon>Bacteria</taxon>
        <taxon>Bacillati</taxon>
        <taxon>Bacillota</taxon>
        <taxon>Bacilli</taxon>
        <taxon>Bacillales</taxon>
        <taxon>Paenibacillaceae</taxon>
        <taxon>Paenibacillus</taxon>
    </lineage>
</organism>
<proteinExistence type="predicted"/>
<keyword evidence="3" id="KW-1185">Reference proteome</keyword>
<evidence type="ECO:0000313" key="2">
    <source>
        <dbReference type="EMBL" id="MBD3920593.1"/>
    </source>
</evidence>
<reference evidence="2 3" key="1">
    <citation type="submission" date="2020-09" db="EMBL/GenBank/DDBJ databases">
        <title>Paenibacillus sp. strain PR3 16S rRNA gene Genome sequencing and assembly.</title>
        <authorList>
            <person name="Kim J."/>
        </authorList>
    </citation>
    <scope>NUCLEOTIDE SEQUENCE [LARGE SCALE GENOMIC DNA]</scope>
    <source>
        <strain evidence="2 3">PR3</strain>
    </source>
</reference>
<evidence type="ECO:0000313" key="3">
    <source>
        <dbReference type="Proteomes" id="UP000609346"/>
    </source>
</evidence>
<keyword evidence="1" id="KW-0472">Membrane</keyword>
<evidence type="ECO:0000256" key="1">
    <source>
        <dbReference type="SAM" id="Phobius"/>
    </source>
</evidence>
<accession>A0ABR8MXA6</accession>
<gene>
    <name evidence="2" type="ORF">H8B09_17650</name>
</gene>
<name>A0ABR8MXA6_9BACL</name>
<dbReference type="EMBL" id="JACXZA010000004">
    <property type="protein sequence ID" value="MBD3920593.1"/>
    <property type="molecule type" value="Genomic_DNA"/>
</dbReference>
<keyword evidence="1" id="KW-0812">Transmembrane</keyword>